<dbReference type="EMBL" id="JAKROA010000004">
    <property type="protein sequence ID" value="KAL5107666.1"/>
    <property type="molecule type" value="Genomic_DNA"/>
</dbReference>
<proteinExistence type="predicted"/>
<sequence>MLKDVPPMWRKLPSPRIPATITTISSRSFRQHYPPHLPGNASLAYFWNCNLCLRHSCIVVQAIRKRRIESCPPGAREENYPMGFFKDS</sequence>
<keyword evidence="2" id="KW-1185">Reference proteome</keyword>
<gene>
    <name evidence="1" type="ORF">TcWFU_004599</name>
</gene>
<name>A0ABR4QDR4_9CEST</name>
<accession>A0ABR4QDR4</accession>
<evidence type="ECO:0000313" key="1">
    <source>
        <dbReference type="EMBL" id="KAL5107666.1"/>
    </source>
</evidence>
<reference evidence="1 2" key="1">
    <citation type="journal article" date="2022" name="Front. Cell. Infect. Microbiol.">
        <title>The Genomes of Two Strains of Taenia crassiceps the Animal Model for the Study of Human Cysticercosis.</title>
        <authorList>
            <person name="Bobes R.J."/>
            <person name="Estrada K."/>
            <person name="Rios-Valencia D.G."/>
            <person name="Calderon-Gallegos A."/>
            <person name="de la Torre P."/>
            <person name="Carrero J.C."/>
            <person name="Sanchez-Flores A."/>
            <person name="Laclette J.P."/>
        </authorList>
    </citation>
    <scope>NUCLEOTIDE SEQUENCE [LARGE SCALE GENOMIC DNA]</scope>
    <source>
        <strain evidence="1">WFUcys</strain>
    </source>
</reference>
<comment type="caution">
    <text evidence="1">The sequence shown here is derived from an EMBL/GenBank/DDBJ whole genome shotgun (WGS) entry which is preliminary data.</text>
</comment>
<protein>
    <submittedName>
        <fullName evidence="1">Uncharacterized protein</fullName>
    </submittedName>
</protein>
<dbReference type="Proteomes" id="UP001651158">
    <property type="component" value="Unassembled WGS sequence"/>
</dbReference>
<organism evidence="1 2">
    <name type="scientific">Taenia crassiceps</name>
    <dbReference type="NCBI Taxonomy" id="6207"/>
    <lineage>
        <taxon>Eukaryota</taxon>
        <taxon>Metazoa</taxon>
        <taxon>Spiralia</taxon>
        <taxon>Lophotrochozoa</taxon>
        <taxon>Platyhelminthes</taxon>
        <taxon>Cestoda</taxon>
        <taxon>Eucestoda</taxon>
        <taxon>Cyclophyllidea</taxon>
        <taxon>Taeniidae</taxon>
        <taxon>Taenia</taxon>
    </lineage>
</organism>
<evidence type="ECO:0000313" key="2">
    <source>
        <dbReference type="Proteomes" id="UP001651158"/>
    </source>
</evidence>